<keyword evidence="3" id="KW-1185">Reference proteome</keyword>
<feature type="region of interest" description="Disordered" evidence="1">
    <location>
        <begin position="108"/>
        <end position="139"/>
    </location>
</feature>
<sequence>MSVLDRGQYGLLRTYTAAIFSCFSFLFPSSAASALPCQPACKKNGLNRVSQASMEAEGAHEWMGLEDGGSDAQQAAHGETSIIVLVVQHGVGAWLARVLEACLSGDGKEGGVGGARSPEVECWDAGLPRDGQARGTMRT</sequence>
<proteinExistence type="predicted"/>
<reference evidence="2 3" key="1">
    <citation type="journal article" date="2021" name="Nat. Commun.">
        <title>Genetic determinants of endophytism in the Arabidopsis root mycobiome.</title>
        <authorList>
            <person name="Mesny F."/>
            <person name="Miyauchi S."/>
            <person name="Thiergart T."/>
            <person name="Pickel B."/>
            <person name="Atanasova L."/>
            <person name="Karlsson M."/>
            <person name="Huettel B."/>
            <person name="Barry K.W."/>
            <person name="Haridas S."/>
            <person name="Chen C."/>
            <person name="Bauer D."/>
            <person name="Andreopoulos W."/>
            <person name="Pangilinan J."/>
            <person name="LaButti K."/>
            <person name="Riley R."/>
            <person name="Lipzen A."/>
            <person name="Clum A."/>
            <person name="Drula E."/>
            <person name="Henrissat B."/>
            <person name="Kohler A."/>
            <person name="Grigoriev I.V."/>
            <person name="Martin F.M."/>
            <person name="Hacquard S."/>
        </authorList>
    </citation>
    <scope>NUCLEOTIDE SEQUENCE [LARGE SCALE GENOMIC DNA]</scope>
    <source>
        <strain evidence="2 3">MPI-SDFR-AT-0080</strain>
    </source>
</reference>
<evidence type="ECO:0000313" key="2">
    <source>
        <dbReference type="EMBL" id="KAH7028585.1"/>
    </source>
</evidence>
<comment type="caution">
    <text evidence="2">The sequence shown here is derived from an EMBL/GenBank/DDBJ whole genome shotgun (WGS) entry which is preliminary data.</text>
</comment>
<gene>
    <name evidence="2" type="ORF">B0J12DRAFT_683075</name>
</gene>
<evidence type="ECO:0000313" key="3">
    <source>
        <dbReference type="Proteomes" id="UP000774617"/>
    </source>
</evidence>
<dbReference type="Proteomes" id="UP000774617">
    <property type="component" value="Unassembled WGS sequence"/>
</dbReference>
<accession>A0ABQ8FV65</accession>
<dbReference type="EMBL" id="JAGTJR010000048">
    <property type="protein sequence ID" value="KAH7028585.1"/>
    <property type="molecule type" value="Genomic_DNA"/>
</dbReference>
<name>A0ABQ8FV65_9PEZI</name>
<evidence type="ECO:0000256" key="1">
    <source>
        <dbReference type="SAM" id="MobiDB-lite"/>
    </source>
</evidence>
<organism evidence="2 3">
    <name type="scientific">Macrophomina phaseolina</name>
    <dbReference type="NCBI Taxonomy" id="35725"/>
    <lineage>
        <taxon>Eukaryota</taxon>
        <taxon>Fungi</taxon>
        <taxon>Dikarya</taxon>
        <taxon>Ascomycota</taxon>
        <taxon>Pezizomycotina</taxon>
        <taxon>Dothideomycetes</taxon>
        <taxon>Dothideomycetes incertae sedis</taxon>
        <taxon>Botryosphaeriales</taxon>
        <taxon>Botryosphaeriaceae</taxon>
        <taxon>Macrophomina</taxon>
    </lineage>
</organism>
<protein>
    <submittedName>
        <fullName evidence="2">Uncharacterized protein</fullName>
    </submittedName>
</protein>